<organism evidence="1 2">
    <name type="scientific">Coptotermes formosanus</name>
    <name type="common">Formosan subterranean termite</name>
    <dbReference type="NCBI Taxonomy" id="36987"/>
    <lineage>
        <taxon>Eukaryota</taxon>
        <taxon>Metazoa</taxon>
        <taxon>Ecdysozoa</taxon>
        <taxon>Arthropoda</taxon>
        <taxon>Hexapoda</taxon>
        <taxon>Insecta</taxon>
        <taxon>Pterygota</taxon>
        <taxon>Neoptera</taxon>
        <taxon>Polyneoptera</taxon>
        <taxon>Dictyoptera</taxon>
        <taxon>Blattodea</taxon>
        <taxon>Blattoidea</taxon>
        <taxon>Termitoidae</taxon>
        <taxon>Rhinotermitidae</taxon>
        <taxon>Coptotermes</taxon>
    </lineage>
</organism>
<proteinExistence type="predicted"/>
<evidence type="ECO:0000313" key="1">
    <source>
        <dbReference type="EMBL" id="GFG33550.1"/>
    </source>
</evidence>
<comment type="caution">
    <text evidence="1">The sequence shown here is derived from an EMBL/GenBank/DDBJ whole genome shotgun (WGS) entry which is preliminary data.</text>
</comment>
<keyword evidence="2" id="KW-1185">Reference proteome</keyword>
<dbReference type="InParanoid" id="A0A6L2PPT3"/>
<evidence type="ECO:0000313" key="2">
    <source>
        <dbReference type="Proteomes" id="UP000502823"/>
    </source>
</evidence>
<dbReference type="AlphaFoldDB" id="A0A6L2PPT3"/>
<protein>
    <submittedName>
        <fullName evidence="1">Uncharacterized protein</fullName>
    </submittedName>
</protein>
<gene>
    <name evidence="1" type="ORF">Cfor_01034</name>
</gene>
<dbReference type="Proteomes" id="UP000502823">
    <property type="component" value="Unassembled WGS sequence"/>
</dbReference>
<sequence length="79" mass="8171">VERGAGLEGTPVSTTAPSSCEVFQQFKGPCRLLCTREPRAPVGVKSGGRCCSSTDRRLASGAHKRVPGVSTFPSGALLP</sequence>
<accession>A0A6L2PPT3</accession>
<reference evidence="2" key="1">
    <citation type="submission" date="2020-01" db="EMBL/GenBank/DDBJ databases">
        <title>Draft genome sequence of the Termite Coptotermes fromosanus.</title>
        <authorList>
            <person name="Itakura S."/>
            <person name="Yosikawa Y."/>
            <person name="Umezawa K."/>
        </authorList>
    </citation>
    <scope>NUCLEOTIDE SEQUENCE [LARGE SCALE GENOMIC DNA]</scope>
</reference>
<dbReference type="EMBL" id="BLKM01008377">
    <property type="protein sequence ID" value="GFG33550.1"/>
    <property type="molecule type" value="Genomic_DNA"/>
</dbReference>
<feature type="non-terminal residue" evidence="1">
    <location>
        <position position="1"/>
    </location>
</feature>
<name>A0A6L2PPT3_COPFO</name>